<feature type="domain" description="Integrase catalytic" evidence="4">
    <location>
        <begin position="514"/>
        <end position="628"/>
    </location>
</feature>
<feature type="domain" description="CCHC-type" evidence="3">
    <location>
        <begin position="276"/>
        <end position="289"/>
    </location>
</feature>
<feature type="region of interest" description="Disordered" evidence="2">
    <location>
        <begin position="301"/>
        <end position="343"/>
    </location>
</feature>
<dbReference type="InterPro" id="IPR036397">
    <property type="entry name" value="RNaseH_sf"/>
</dbReference>
<accession>A0ABM0V6C7</accession>
<keyword evidence="1" id="KW-0862">Zinc</keyword>
<keyword evidence="1" id="KW-0479">Metal-binding</keyword>
<dbReference type="InterPro" id="IPR029472">
    <property type="entry name" value="Copia-like_N"/>
</dbReference>
<protein>
    <submittedName>
        <fullName evidence="6">Uncharacterized protein LOC104733681</fullName>
    </submittedName>
</protein>
<proteinExistence type="predicted"/>
<dbReference type="SUPFAM" id="SSF53098">
    <property type="entry name" value="Ribonuclease H-like"/>
    <property type="match status" value="1"/>
</dbReference>
<reference evidence="6" key="2">
    <citation type="submission" date="2025-08" db="UniProtKB">
        <authorList>
            <consortium name="RefSeq"/>
        </authorList>
    </citation>
    <scope>IDENTIFICATION</scope>
    <source>
        <tissue evidence="6">Leaf</tissue>
    </source>
</reference>
<evidence type="ECO:0000259" key="3">
    <source>
        <dbReference type="PROSITE" id="PS50158"/>
    </source>
</evidence>
<dbReference type="Pfam" id="PF22936">
    <property type="entry name" value="Pol_BBD"/>
    <property type="match status" value="1"/>
</dbReference>
<evidence type="ECO:0000256" key="1">
    <source>
        <dbReference type="PROSITE-ProRule" id="PRU00047"/>
    </source>
</evidence>
<keyword evidence="1" id="KW-0863">Zinc-finger</keyword>
<evidence type="ECO:0000256" key="2">
    <source>
        <dbReference type="SAM" id="MobiDB-lite"/>
    </source>
</evidence>
<dbReference type="GeneID" id="104733681"/>
<feature type="region of interest" description="Disordered" evidence="2">
    <location>
        <begin position="250"/>
        <end position="270"/>
    </location>
</feature>
<feature type="compositionally biased region" description="Polar residues" evidence="2">
    <location>
        <begin position="725"/>
        <end position="734"/>
    </location>
</feature>
<reference evidence="5" key="1">
    <citation type="journal article" date="2014" name="Nat. Commun.">
        <title>The emerging biofuel crop Camelina sativa retains a highly undifferentiated hexaploid genome structure.</title>
        <authorList>
            <person name="Kagale S."/>
            <person name="Koh C."/>
            <person name="Nixon J."/>
            <person name="Bollina V."/>
            <person name="Clarke W.E."/>
            <person name="Tuteja R."/>
            <person name="Spillane C."/>
            <person name="Robinson S.J."/>
            <person name="Links M.G."/>
            <person name="Clarke C."/>
            <person name="Higgins E.E."/>
            <person name="Huebert T."/>
            <person name="Sharpe A.G."/>
            <person name="Parkin I.A."/>
        </authorList>
    </citation>
    <scope>NUCLEOTIDE SEQUENCE [LARGE SCALE GENOMIC DNA]</scope>
    <source>
        <strain evidence="5">cv. DH55</strain>
    </source>
</reference>
<dbReference type="PANTHER" id="PTHR37610">
    <property type="entry name" value="CCHC-TYPE DOMAIN-CONTAINING PROTEIN"/>
    <property type="match status" value="1"/>
</dbReference>
<dbReference type="InterPro" id="IPR054722">
    <property type="entry name" value="PolX-like_BBD"/>
</dbReference>
<dbReference type="Proteomes" id="UP000694864">
    <property type="component" value="Chromosome 12"/>
</dbReference>
<dbReference type="RefSeq" id="XP_010451547.1">
    <property type="nucleotide sequence ID" value="XM_010453245.1"/>
</dbReference>
<keyword evidence="5" id="KW-1185">Reference proteome</keyword>
<dbReference type="PANTHER" id="PTHR37610:SF97">
    <property type="entry name" value="RETROTRANSPOSON GAG DOMAIN-CONTAINING PROTEIN"/>
    <property type="match status" value="1"/>
</dbReference>
<dbReference type="Pfam" id="PF14244">
    <property type="entry name" value="Retrotran_gag_3"/>
    <property type="match status" value="1"/>
</dbReference>
<dbReference type="PROSITE" id="PS50994">
    <property type="entry name" value="INTEGRASE"/>
    <property type="match status" value="1"/>
</dbReference>
<organism evidence="5 6">
    <name type="scientific">Camelina sativa</name>
    <name type="common">False flax</name>
    <name type="synonym">Myagrum sativum</name>
    <dbReference type="NCBI Taxonomy" id="90675"/>
    <lineage>
        <taxon>Eukaryota</taxon>
        <taxon>Viridiplantae</taxon>
        <taxon>Streptophyta</taxon>
        <taxon>Embryophyta</taxon>
        <taxon>Tracheophyta</taxon>
        <taxon>Spermatophyta</taxon>
        <taxon>Magnoliopsida</taxon>
        <taxon>eudicotyledons</taxon>
        <taxon>Gunneridae</taxon>
        <taxon>Pentapetalae</taxon>
        <taxon>rosids</taxon>
        <taxon>malvids</taxon>
        <taxon>Brassicales</taxon>
        <taxon>Brassicaceae</taxon>
        <taxon>Camelineae</taxon>
        <taxon>Camelina</taxon>
    </lineage>
</organism>
<evidence type="ECO:0000259" key="4">
    <source>
        <dbReference type="PROSITE" id="PS50994"/>
    </source>
</evidence>
<evidence type="ECO:0000313" key="5">
    <source>
        <dbReference type="Proteomes" id="UP000694864"/>
    </source>
</evidence>
<feature type="region of interest" description="Disordered" evidence="2">
    <location>
        <begin position="725"/>
        <end position="749"/>
    </location>
</feature>
<gene>
    <name evidence="6" type="primary">LOC104733681</name>
</gene>
<dbReference type="InterPro" id="IPR012337">
    <property type="entry name" value="RNaseH-like_sf"/>
</dbReference>
<feature type="region of interest" description="Disordered" evidence="2">
    <location>
        <begin position="1"/>
        <end position="29"/>
    </location>
</feature>
<sequence>MSSLEESSSATKKAVGQQPETHVVSPYTLSSSDNPGSMISSVLLTGDNYNEWATEMLNALQAKRKTGFINGTIPKPAGDDPNLENRMTVNSMIVGWIRTSIEPKVKSTVTFIANAHRLWLDLKQRFSVGNKVRVHQLKSQLASCRQEGQAVIDYYGKLCSLWEEYHIYKPLTVCSCGLCTCGATSAPAKEREEEKVHQFVLGLDKSRFGGLCATLDAMDPRTSLGEVYSRVIREEQRLCSNRQREQKEKAVGFLTRPDATGGSKPDSIVSKSRLSCSHCGHTGHDKRDCWQLVGFPDWWTERSEKSNNGRGSSSRGRGGRGSPSNSGGRGRSQMVAAHATSSNSSVFPKFTQEHLKAFTQFLQEKSNNSTSAGDSSNKLSVKLKLGNVILDTGASHHMTGNLSLLINVVPISPSPVGFTDGSKTFAISMGVFPLSNNVKLTNGLFVPSLNCTLISDHFSKTLIGSGEERDGVYYLTDVATTKIHMASAIFDQALWHRRLGHPSFSVLSAYLCFLVPRLLLALRLVTQFGKAIKTVRTDNGTKFMCLSPYFRANGIVHQTSCVAMPQQNGRVERKHRHILNVARALLFQASLPIKFWGEVVLTAAYLINRTPSTLHSGRSPYEILHDCKPAYDQLRVFGSACYVHRTTRDKDKVCQHSRKCVFVGYPVGKKGWKAFDIERNEFLVFRDVAFQEDVFRYAVVSSSPTVVSSSPTSCDDDWIVSTSELENSDHSSPVSLPVNPPTPELVAPTVPPVSQVLQSSPAPRHSKRTPKPSVRLTDYVLYNANYTPSSSHALPDLSSVFDNGRRYVSVSFDRLCFGC</sequence>
<dbReference type="InterPro" id="IPR057670">
    <property type="entry name" value="SH3_retrovirus"/>
</dbReference>
<evidence type="ECO:0000313" key="6">
    <source>
        <dbReference type="RefSeq" id="XP_010451547.1"/>
    </source>
</evidence>
<dbReference type="Gene3D" id="3.30.420.10">
    <property type="entry name" value="Ribonuclease H-like superfamily/Ribonuclease H"/>
    <property type="match status" value="1"/>
</dbReference>
<feature type="compositionally biased region" description="Polar residues" evidence="2">
    <location>
        <begin position="1"/>
        <end position="11"/>
    </location>
</feature>
<dbReference type="InterPro" id="IPR001878">
    <property type="entry name" value="Znf_CCHC"/>
</dbReference>
<dbReference type="InterPro" id="IPR001584">
    <property type="entry name" value="Integrase_cat-core"/>
</dbReference>
<name>A0ABM0V6C7_CAMSA</name>
<dbReference type="PROSITE" id="PS50158">
    <property type="entry name" value="ZF_CCHC"/>
    <property type="match status" value="1"/>
</dbReference>
<dbReference type="Pfam" id="PF25597">
    <property type="entry name" value="SH3_retrovirus"/>
    <property type="match status" value="1"/>
</dbReference>